<dbReference type="GeneID" id="89925919"/>
<keyword evidence="2" id="KW-0472">Membrane</keyword>
<sequence length="331" mass="34082">MSSTTATPTAIPASTPSLTTPLTFPPDCTAPSAWSSTRWANNQIAYQLDSGVHQYTCYPPRYSSLQYEGSGWYSPGVCPASWEYVATSVMTGDLGVVRTGVVCCPEGMHTWGDKFSCTQVITSGGKLTFSETGDGATAFANPVSVMWEEKDLSLFQPASAPVLALSSMGVTFPASTASTSFPSLIPSSTGKGFGGAPATSGTAGGTSTGSGDSSSSDSGLATGAAAGVGVGATVGGLALIAGIWWLVRKNWKVSRREPSIEKGAGYEQAGGMDEGSPDEGLEGMPHYAQQPAVIAEAPNDTVRHEVAADTYRAELDGGWYASEVDGVRSPK</sequence>
<keyword evidence="2" id="KW-0812">Transmembrane</keyword>
<feature type="transmembrane region" description="Helical" evidence="2">
    <location>
        <begin position="224"/>
        <end position="247"/>
    </location>
</feature>
<keyword evidence="4" id="KW-1185">Reference proteome</keyword>
<evidence type="ECO:0000313" key="3">
    <source>
        <dbReference type="EMBL" id="KAK5171429.1"/>
    </source>
</evidence>
<comment type="caution">
    <text evidence="3">The sequence shown here is derived from an EMBL/GenBank/DDBJ whole genome shotgun (WGS) entry which is preliminary data.</text>
</comment>
<name>A0AAV9PFN7_9PEZI</name>
<keyword evidence="2" id="KW-1133">Transmembrane helix</keyword>
<feature type="region of interest" description="Disordered" evidence="1">
    <location>
        <begin position="262"/>
        <end position="299"/>
    </location>
</feature>
<feature type="compositionally biased region" description="Low complexity" evidence="1">
    <location>
        <begin position="209"/>
        <end position="220"/>
    </location>
</feature>
<gene>
    <name evidence="3" type="ORF">LTR77_004573</name>
</gene>
<protein>
    <submittedName>
        <fullName evidence="3">Uncharacterized protein</fullName>
    </submittedName>
</protein>
<feature type="region of interest" description="Disordered" evidence="1">
    <location>
        <begin position="191"/>
        <end position="220"/>
    </location>
</feature>
<dbReference type="EMBL" id="JAVRRT010000006">
    <property type="protein sequence ID" value="KAK5171429.1"/>
    <property type="molecule type" value="Genomic_DNA"/>
</dbReference>
<evidence type="ECO:0000256" key="2">
    <source>
        <dbReference type="SAM" id="Phobius"/>
    </source>
</evidence>
<evidence type="ECO:0000313" key="4">
    <source>
        <dbReference type="Proteomes" id="UP001337655"/>
    </source>
</evidence>
<dbReference type="RefSeq" id="XP_064660457.1">
    <property type="nucleotide sequence ID" value="XM_064801827.1"/>
</dbReference>
<reference evidence="3 4" key="1">
    <citation type="submission" date="2023-08" db="EMBL/GenBank/DDBJ databases">
        <title>Black Yeasts Isolated from many extreme environments.</title>
        <authorList>
            <person name="Coleine C."/>
            <person name="Stajich J.E."/>
            <person name="Selbmann L."/>
        </authorList>
    </citation>
    <scope>NUCLEOTIDE SEQUENCE [LARGE SCALE GENOMIC DNA]</scope>
    <source>
        <strain evidence="3 4">CCFEE 5935</strain>
    </source>
</reference>
<dbReference type="AlphaFoldDB" id="A0AAV9PFN7"/>
<accession>A0AAV9PFN7</accession>
<dbReference type="Proteomes" id="UP001337655">
    <property type="component" value="Unassembled WGS sequence"/>
</dbReference>
<evidence type="ECO:0000256" key="1">
    <source>
        <dbReference type="SAM" id="MobiDB-lite"/>
    </source>
</evidence>
<proteinExistence type="predicted"/>
<organism evidence="3 4">
    <name type="scientific">Saxophila tyrrhenica</name>
    <dbReference type="NCBI Taxonomy" id="1690608"/>
    <lineage>
        <taxon>Eukaryota</taxon>
        <taxon>Fungi</taxon>
        <taxon>Dikarya</taxon>
        <taxon>Ascomycota</taxon>
        <taxon>Pezizomycotina</taxon>
        <taxon>Dothideomycetes</taxon>
        <taxon>Dothideomycetidae</taxon>
        <taxon>Mycosphaerellales</taxon>
        <taxon>Extremaceae</taxon>
        <taxon>Saxophila</taxon>
    </lineage>
</organism>